<organism evidence="1">
    <name type="scientific">Opuntia streptacantha</name>
    <name type="common">Prickly pear cactus</name>
    <name type="synonym">Opuntia cardona</name>
    <dbReference type="NCBI Taxonomy" id="393608"/>
    <lineage>
        <taxon>Eukaryota</taxon>
        <taxon>Viridiplantae</taxon>
        <taxon>Streptophyta</taxon>
        <taxon>Embryophyta</taxon>
        <taxon>Tracheophyta</taxon>
        <taxon>Spermatophyta</taxon>
        <taxon>Magnoliopsida</taxon>
        <taxon>eudicotyledons</taxon>
        <taxon>Gunneridae</taxon>
        <taxon>Pentapetalae</taxon>
        <taxon>Caryophyllales</taxon>
        <taxon>Cactineae</taxon>
        <taxon>Cactaceae</taxon>
        <taxon>Opuntioideae</taxon>
        <taxon>Opuntia</taxon>
    </lineage>
</organism>
<reference evidence="1" key="2">
    <citation type="submission" date="2020-07" db="EMBL/GenBank/DDBJ databases">
        <authorList>
            <person name="Vera ALvarez R."/>
            <person name="Arias-Moreno D.M."/>
            <person name="Jimenez-Jacinto V."/>
            <person name="Jimenez-Bremont J.F."/>
            <person name="Swaminathan K."/>
            <person name="Moose S.P."/>
            <person name="Guerrero-Gonzalez M.L."/>
            <person name="Marino-Ramirez L."/>
            <person name="Landsman D."/>
            <person name="Rodriguez-Kessler M."/>
            <person name="Delgado-Sanchez P."/>
        </authorList>
    </citation>
    <scope>NUCLEOTIDE SEQUENCE</scope>
    <source>
        <tissue evidence="1">Cladode</tissue>
    </source>
</reference>
<dbReference type="EMBL" id="GISG01212769">
    <property type="protein sequence ID" value="MBA4661534.1"/>
    <property type="molecule type" value="Transcribed_RNA"/>
</dbReference>
<dbReference type="AlphaFoldDB" id="A0A7C9A8F9"/>
<reference evidence="1" key="1">
    <citation type="journal article" date="2013" name="J. Plant Res.">
        <title>Effect of fungi and light on seed germination of three Opuntia species from semiarid lands of central Mexico.</title>
        <authorList>
            <person name="Delgado-Sanchez P."/>
            <person name="Jimenez-Bremont J.F."/>
            <person name="Guerrero-Gonzalez Mde L."/>
            <person name="Flores J."/>
        </authorList>
    </citation>
    <scope>NUCLEOTIDE SEQUENCE</scope>
    <source>
        <tissue evidence="1">Cladode</tissue>
    </source>
</reference>
<protein>
    <submittedName>
        <fullName evidence="1">Uncharacterized protein</fullName>
    </submittedName>
</protein>
<evidence type="ECO:0000313" key="1">
    <source>
        <dbReference type="EMBL" id="MBA4661534.1"/>
    </source>
</evidence>
<proteinExistence type="predicted"/>
<accession>A0A7C9A8F9</accession>
<name>A0A7C9A8F9_OPUST</name>
<sequence length="109" mass="13055">MYNQHLNYQQECNLTHIQVIIYKYYENAVLSSNFSDAKLYRLSCIEHHHIVHNYNTMHSNDYLHKGYLNCNDLCIELCRTLVSACRNPNHRFAPLFYHFTLSAHPFPFM</sequence>